<comment type="caution">
    <text evidence="1">The sequence shown here is derived from an EMBL/GenBank/DDBJ whole genome shotgun (WGS) entry which is preliminary data.</text>
</comment>
<dbReference type="EMBL" id="MU277194">
    <property type="protein sequence ID" value="KAI0065750.1"/>
    <property type="molecule type" value="Genomic_DNA"/>
</dbReference>
<gene>
    <name evidence="1" type="ORF">BV25DRAFT_1913196</name>
</gene>
<proteinExistence type="predicted"/>
<evidence type="ECO:0000313" key="1">
    <source>
        <dbReference type="EMBL" id="KAI0065750.1"/>
    </source>
</evidence>
<reference evidence="1" key="2">
    <citation type="journal article" date="2022" name="New Phytol.">
        <title>Evolutionary transition to the ectomycorrhizal habit in the genomes of a hyperdiverse lineage of mushroom-forming fungi.</title>
        <authorList>
            <person name="Looney B."/>
            <person name="Miyauchi S."/>
            <person name="Morin E."/>
            <person name="Drula E."/>
            <person name="Courty P.E."/>
            <person name="Kohler A."/>
            <person name="Kuo A."/>
            <person name="LaButti K."/>
            <person name="Pangilinan J."/>
            <person name="Lipzen A."/>
            <person name="Riley R."/>
            <person name="Andreopoulos W."/>
            <person name="He G."/>
            <person name="Johnson J."/>
            <person name="Nolan M."/>
            <person name="Tritt A."/>
            <person name="Barry K.W."/>
            <person name="Grigoriev I.V."/>
            <person name="Nagy L.G."/>
            <person name="Hibbett D."/>
            <person name="Henrissat B."/>
            <person name="Matheny P.B."/>
            <person name="Labbe J."/>
            <person name="Martin F.M."/>
        </authorList>
    </citation>
    <scope>NUCLEOTIDE SEQUENCE</scope>
    <source>
        <strain evidence="1">HHB10654</strain>
    </source>
</reference>
<keyword evidence="2" id="KW-1185">Reference proteome</keyword>
<reference evidence="1" key="1">
    <citation type="submission" date="2021-03" db="EMBL/GenBank/DDBJ databases">
        <authorList>
            <consortium name="DOE Joint Genome Institute"/>
            <person name="Ahrendt S."/>
            <person name="Looney B.P."/>
            <person name="Miyauchi S."/>
            <person name="Morin E."/>
            <person name="Drula E."/>
            <person name="Courty P.E."/>
            <person name="Chicoki N."/>
            <person name="Fauchery L."/>
            <person name="Kohler A."/>
            <person name="Kuo A."/>
            <person name="Labutti K."/>
            <person name="Pangilinan J."/>
            <person name="Lipzen A."/>
            <person name="Riley R."/>
            <person name="Andreopoulos W."/>
            <person name="He G."/>
            <person name="Johnson J."/>
            <person name="Barry K.W."/>
            <person name="Grigoriev I.V."/>
            <person name="Nagy L."/>
            <person name="Hibbett D."/>
            <person name="Henrissat B."/>
            <person name="Matheny P.B."/>
            <person name="Labbe J."/>
            <person name="Martin F."/>
        </authorList>
    </citation>
    <scope>NUCLEOTIDE SEQUENCE</scope>
    <source>
        <strain evidence="1">HHB10654</strain>
    </source>
</reference>
<sequence>MSRTCLHSRHSSTPSRHRSNGSWKNAPWRTPPVWRFFKGQDFLYEVYVDLAEEAKQAGNNAFAARDRAAAVKSYDDALEHLNACICGFRRAKIKERTKRREGLGAIIFANRAAAYLLDGEGQDLMAALHDGQMAASMNPGYAKA</sequence>
<organism evidence="1 2">
    <name type="scientific">Artomyces pyxidatus</name>
    <dbReference type="NCBI Taxonomy" id="48021"/>
    <lineage>
        <taxon>Eukaryota</taxon>
        <taxon>Fungi</taxon>
        <taxon>Dikarya</taxon>
        <taxon>Basidiomycota</taxon>
        <taxon>Agaricomycotina</taxon>
        <taxon>Agaricomycetes</taxon>
        <taxon>Russulales</taxon>
        <taxon>Auriscalpiaceae</taxon>
        <taxon>Artomyces</taxon>
    </lineage>
</organism>
<evidence type="ECO:0000313" key="2">
    <source>
        <dbReference type="Proteomes" id="UP000814140"/>
    </source>
</evidence>
<protein>
    <submittedName>
        <fullName evidence="1">Uncharacterized protein</fullName>
    </submittedName>
</protein>
<name>A0ACB8TB14_9AGAM</name>
<accession>A0ACB8TB14</accession>
<dbReference type="Proteomes" id="UP000814140">
    <property type="component" value="Unassembled WGS sequence"/>
</dbReference>